<evidence type="ECO:0000313" key="4">
    <source>
        <dbReference type="Proteomes" id="UP000297225"/>
    </source>
</evidence>
<proteinExistence type="predicted"/>
<dbReference type="Pfam" id="PF22680">
    <property type="entry name" value="Glyco_hydro_123_N_2"/>
    <property type="match status" value="1"/>
</dbReference>
<dbReference type="InterPro" id="IPR053850">
    <property type="entry name" value="Glyco_hydro_123_N_2"/>
</dbReference>
<feature type="domain" description="Glycoside hydrolase 123 catalytic" evidence="1">
    <location>
        <begin position="231"/>
        <end position="541"/>
    </location>
</feature>
<reference evidence="3 4" key="1">
    <citation type="submission" date="2019-03" db="EMBL/GenBank/DDBJ databases">
        <title>Porphyromonas levii Isolated from the Uterus of Dairy Cows.</title>
        <authorList>
            <person name="Francis A.M."/>
        </authorList>
    </citation>
    <scope>NUCLEOTIDE SEQUENCE [LARGE SCALE GENOMIC DNA]</scope>
    <source>
        <strain evidence="3 4">AF5678</strain>
    </source>
</reference>
<evidence type="ECO:0000313" key="3">
    <source>
        <dbReference type="EMBL" id="TFH94972.1"/>
    </source>
</evidence>
<gene>
    <name evidence="3" type="ORF">E4P47_05560</name>
</gene>
<dbReference type="EMBL" id="SPNC01000073">
    <property type="protein sequence ID" value="TFH94972.1"/>
    <property type="molecule type" value="Genomic_DNA"/>
</dbReference>
<dbReference type="InterPro" id="IPR025150">
    <property type="entry name" value="GH123_cat"/>
</dbReference>
<dbReference type="AlphaFoldDB" id="A0A4Y8WPH4"/>
<protein>
    <submittedName>
        <fullName evidence="3">DUF4091 domain-containing protein</fullName>
    </submittedName>
</protein>
<dbReference type="InterPro" id="IPR017853">
    <property type="entry name" value="GH"/>
</dbReference>
<accession>A0A4Y8WPH4</accession>
<dbReference type="Pfam" id="PF13320">
    <property type="entry name" value="GH123_cat"/>
    <property type="match status" value="1"/>
</dbReference>
<dbReference type="SUPFAM" id="SSF51445">
    <property type="entry name" value="(Trans)glycosidases"/>
    <property type="match status" value="1"/>
</dbReference>
<evidence type="ECO:0000259" key="2">
    <source>
        <dbReference type="Pfam" id="PF22680"/>
    </source>
</evidence>
<sequence length="581" mass="66710">MELSMRLLLDKLAMGVWLVAILSSPALLAQDYVELSDPKPHDSAQVWDKGLHEKMTLEWGSTNTRYPKHDLPREIRDKSVELSAWRGERVNAQAVLYTRVPLYQVKVEVSDLRGEQGLIPSDAIRTHFVRYVMSDELNPEGSGSGGCGQRPDKSQWDSILVADVLDSIATRDVQAYTVQPIWVQVAVPSEVAPGLYTGSIGVAGHKLTLKVRVGVRELPPPSEWQQHLDFWQNPYAVARYHQVPLWSKAHFELMKPLFGMLRDAGQRAITTTILYKPWNGQTEDHYDSMIGRTLNIDGTWRYDYTVFDRWVTFMLEEVGIDGIISCYSMIPWQLSFDYYDQATSRVEYVKAKPGDKAYTDYWYPFLKDFAKHLKEKGWFDRTMIAMDERPMAAMREAIKIIKSADADFKISLAGNYHEEIIDDLYYCSIPYGHKFPEQKLKERRAKGQICTVYTCCTEAFPNIFTFSPPAEASFTAVYALAANYDGYLRWAINSWVKDPLRDSRFRSFAAGDTYTIYPGARSSIRFEKFLEGKQMAEKVLILRREGYNPHLEKLLERFVSNERQESAEELIEALGVLINQL</sequence>
<dbReference type="Proteomes" id="UP000297225">
    <property type="component" value="Unassembled WGS sequence"/>
</dbReference>
<organism evidence="3 4">
    <name type="scientific">Porphyromonas levii</name>
    <dbReference type="NCBI Taxonomy" id="28114"/>
    <lineage>
        <taxon>Bacteria</taxon>
        <taxon>Pseudomonadati</taxon>
        <taxon>Bacteroidota</taxon>
        <taxon>Bacteroidia</taxon>
        <taxon>Bacteroidales</taxon>
        <taxon>Porphyromonadaceae</taxon>
        <taxon>Porphyromonas</taxon>
    </lineage>
</organism>
<keyword evidence="4" id="KW-1185">Reference proteome</keyword>
<dbReference type="STRING" id="1122973.GCA_000379925_00601"/>
<evidence type="ECO:0000259" key="1">
    <source>
        <dbReference type="Pfam" id="PF13320"/>
    </source>
</evidence>
<name>A0A4Y8WPH4_9PORP</name>
<feature type="domain" description="Glycoside hydrolase 123 N-terminal" evidence="2">
    <location>
        <begin position="59"/>
        <end position="202"/>
    </location>
</feature>
<comment type="caution">
    <text evidence="3">The sequence shown here is derived from an EMBL/GenBank/DDBJ whole genome shotgun (WGS) entry which is preliminary data.</text>
</comment>
<dbReference type="OrthoDB" id="197680at2"/>